<dbReference type="AlphaFoldDB" id="A0A7H0HK92"/>
<dbReference type="EMBL" id="CP060790">
    <property type="protein sequence ID" value="QNP60958.1"/>
    <property type="molecule type" value="Genomic_DNA"/>
</dbReference>
<evidence type="ECO:0000313" key="3">
    <source>
        <dbReference type="EMBL" id="QNP60958.1"/>
    </source>
</evidence>
<dbReference type="KEGG" id="amon:H9L24_09525"/>
<reference evidence="3 4" key="1">
    <citation type="submission" date="2020-08" db="EMBL/GenBank/DDBJ databases">
        <title>Genome sequence of Acidovorax monticola KACC 19171T.</title>
        <authorList>
            <person name="Hyun D.-W."/>
            <person name="Bae J.-W."/>
        </authorList>
    </citation>
    <scope>NUCLEOTIDE SEQUENCE [LARGE SCALE GENOMIC DNA]</scope>
    <source>
        <strain evidence="3 4">KACC 19171</strain>
    </source>
</reference>
<evidence type="ECO:0000256" key="2">
    <source>
        <dbReference type="ARBA" id="ARBA00022679"/>
    </source>
</evidence>
<keyword evidence="4" id="KW-1185">Reference proteome</keyword>
<accession>A0A7H0HK92</accession>
<dbReference type="InterPro" id="IPR001451">
    <property type="entry name" value="Hexapep"/>
</dbReference>
<name>A0A7H0HK92_9BURK</name>
<dbReference type="Pfam" id="PF14602">
    <property type="entry name" value="Hexapep_2"/>
    <property type="match status" value="2"/>
</dbReference>
<dbReference type="Proteomes" id="UP000516057">
    <property type="component" value="Chromosome"/>
</dbReference>
<dbReference type="PANTHER" id="PTHR23416">
    <property type="entry name" value="SIALIC ACID SYNTHASE-RELATED"/>
    <property type="match status" value="1"/>
</dbReference>
<dbReference type="RefSeq" id="WP_187737937.1">
    <property type="nucleotide sequence ID" value="NZ_CP060790.1"/>
</dbReference>
<organism evidence="3 4">
    <name type="scientific">Paenacidovorax monticola</name>
    <dbReference type="NCBI Taxonomy" id="1926868"/>
    <lineage>
        <taxon>Bacteria</taxon>
        <taxon>Pseudomonadati</taxon>
        <taxon>Pseudomonadota</taxon>
        <taxon>Betaproteobacteria</taxon>
        <taxon>Burkholderiales</taxon>
        <taxon>Comamonadaceae</taxon>
        <taxon>Paenacidovorax</taxon>
    </lineage>
</organism>
<protein>
    <submittedName>
        <fullName evidence="3">Acyltransferase</fullName>
    </submittedName>
</protein>
<dbReference type="Gene3D" id="2.160.10.10">
    <property type="entry name" value="Hexapeptide repeat proteins"/>
    <property type="match status" value="1"/>
</dbReference>
<dbReference type="InterPro" id="IPR011004">
    <property type="entry name" value="Trimer_LpxA-like_sf"/>
</dbReference>
<dbReference type="InterPro" id="IPR051159">
    <property type="entry name" value="Hexapeptide_acetyltransf"/>
</dbReference>
<dbReference type="GO" id="GO:0005829">
    <property type="term" value="C:cytosol"/>
    <property type="evidence" value="ECO:0007669"/>
    <property type="project" value="TreeGrafter"/>
</dbReference>
<dbReference type="GO" id="GO:0008374">
    <property type="term" value="F:O-acyltransferase activity"/>
    <property type="evidence" value="ECO:0007669"/>
    <property type="project" value="TreeGrafter"/>
</dbReference>
<comment type="similarity">
    <text evidence="1">Belongs to the transferase hexapeptide repeat family.</text>
</comment>
<sequence length="210" mass="22630">MDALDRLLTALAPNFEALIDEILATKIDSPRNANLRRHIALRWLSELLADDERAKLYGLPASCRVREQTKILMPEKIICGEHVWIGENAFIDASGGLEIGDHTTIGVGVYVWTHTSILSNLLGKNEPGGKHVIQRPTRIGSRCYIVGHTVLNPGITIGDGAVVLPSSCVTADVKAGSIVAGAPARPIGQANDAFLAKLQAELQTQRSKQI</sequence>
<gene>
    <name evidence="3" type="ORF">H9L24_09525</name>
</gene>
<keyword evidence="3" id="KW-0012">Acyltransferase</keyword>
<dbReference type="PANTHER" id="PTHR23416:SF23">
    <property type="entry name" value="ACETYLTRANSFERASE C18B11.09C-RELATED"/>
    <property type="match status" value="1"/>
</dbReference>
<evidence type="ECO:0000256" key="1">
    <source>
        <dbReference type="ARBA" id="ARBA00007274"/>
    </source>
</evidence>
<keyword evidence="2 3" id="KW-0808">Transferase</keyword>
<dbReference type="CDD" id="cd04647">
    <property type="entry name" value="LbH_MAT_like"/>
    <property type="match status" value="1"/>
</dbReference>
<evidence type="ECO:0000313" key="4">
    <source>
        <dbReference type="Proteomes" id="UP000516057"/>
    </source>
</evidence>
<proteinExistence type="inferred from homology"/>
<dbReference type="SUPFAM" id="SSF51161">
    <property type="entry name" value="Trimeric LpxA-like enzymes"/>
    <property type="match status" value="1"/>
</dbReference>